<name>A0A9R1VFS8_LACSA</name>
<sequence>MSTFENASHGKTTDVHYKSREMKGAPQLFFMTPVCTLEYVLCRGLRVLLAPSQWKSNKENRHLIWVFVFDRRFKGTGSGVRSGDVMLIMKADLEGYWSPSRGNEVTRSGLMIAKLSCSKTS</sequence>
<gene>
    <name evidence="1" type="ORF">LSAT_V11C500249730</name>
</gene>
<comment type="caution">
    <text evidence="1">The sequence shown here is derived from an EMBL/GenBank/DDBJ whole genome shotgun (WGS) entry which is preliminary data.</text>
</comment>
<dbReference type="EMBL" id="NBSK02000005">
    <property type="protein sequence ID" value="KAJ0203970.1"/>
    <property type="molecule type" value="Genomic_DNA"/>
</dbReference>
<organism evidence="1 2">
    <name type="scientific">Lactuca sativa</name>
    <name type="common">Garden lettuce</name>
    <dbReference type="NCBI Taxonomy" id="4236"/>
    <lineage>
        <taxon>Eukaryota</taxon>
        <taxon>Viridiplantae</taxon>
        <taxon>Streptophyta</taxon>
        <taxon>Embryophyta</taxon>
        <taxon>Tracheophyta</taxon>
        <taxon>Spermatophyta</taxon>
        <taxon>Magnoliopsida</taxon>
        <taxon>eudicotyledons</taxon>
        <taxon>Gunneridae</taxon>
        <taxon>Pentapetalae</taxon>
        <taxon>asterids</taxon>
        <taxon>campanulids</taxon>
        <taxon>Asterales</taxon>
        <taxon>Asteraceae</taxon>
        <taxon>Cichorioideae</taxon>
        <taxon>Cichorieae</taxon>
        <taxon>Lactucinae</taxon>
        <taxon>Lactuca</taxon>
    </lineage>
</organism>
<reference evidence="1 2" key="1">
    <citation type="journal article" date="2017" name="Nat. Commun.">
        <title>Genome assembly with in vitro proximity ligation data and whole-genome triplication in lettuce.</title>
        <authorList>
            <person name="Reyes-Chin-Wo S."/>
            <person name="Wang Z."/>
            <person name="Yang X."/>
            <person name="Kozik A."/>
            <person name="Arikit S."/>
            <person name="Song C."/>
            <person name="Xia L."/>
            <person name="Froenicke L."/>
            <person name="Lavelle D.O."/>
            <person name="Truco M.J."/>
            <person name="Xia R."/>
            <person name="Zhu S."/>
            <person name="Xu C."/>
            <person name="Xu H."/>
            <person name="Xu X."/>
            <person name="Cox K."/>
            <person name="Korf I."/>
            <person name="Meyers B.C."/>
            <person name="Michelmore R.W."/>
        </authorList>
    </citation>
    <scope>NUCLEOTIDE SEQUENCE [LARGE SCALE GENOMIC DNA]</scope>
    <source>
        <strain evidence="2">cv. Salinas</strain>
        <tissue evidence="1">Seedlings</tissue>
    </source>
</reference>
<proteinExistence type="predicted"/>
<dbReference type="AlphaFoldDB" id="A0A9R1VFS8"/>
<evidence type="ECO:0000313" key="2">
    <source>
        <dbReference type="Proteomes" id="UP000235145"/>
    </source>
</evidence>
<dbReference type="Proteomes" id="UP000235145">
    <property type="component" value="Unassembled WGS sequence"/>
</dbReference>
<accession>A0A9R1VFS8</accession>
<protein>
    <submittedName>
        <fullName evidence="1">Uncharacterized protein</fullName>
    </submittedName>
</protein>
<keyword evidence="2" id="KW-1185">Reference proteome</keyword>
<evidence type="ECO:0000313" key="1">
    <source>
        <dbReference type="EMBL" id="KAJ0203970.1"/>
    </source>
</evidence>